<dbReference type="AlphaFoldDB" id="A0A1Y6CK04"/>
<evidence type="ECO:0000313" key="2">
    <source>
        <dbReference type="EMBL" id="SMF68446.1"/>
    </source>
</evidence>
<protein>
    <submittedName>
        <fullName evidence="2">Uncharacterized protein</fullName>
    </submittedName>
</protein>
<reference evidence="3" key="1">
    <citation type="submission" date="2017-04" db="EMBL/GenBank/DDBJ databases">
        <authorList>
            <person name="Varghese N."/>
            <person name="Submissions S."/>
        </authorList>
    </citation>
    <scope>NUCLEOTIDE SEQUENCE [LARGE SCALE GENOMIC DNA]</scope>
    <source>
        <strain evidence="3">RKEM611</strain>
    </source>
</reference>
<gene>
    <name evidence="2" type="ORF">SAMN06296036_12427</name>
</gene>
<dbReference type="RefSeq" id="WP_132323824.1">
    <property type="nucleotide sequence ID" value="NZ_FWZT01000024.1"/>
</dbReference>
<dbReference type="EMBL" id="FWZT01000024">
    <property type="protein sequence ID" value="SMF68446.1"/>
    <property type="molecule type" value="Genomic_DNA"/>
</dbReference>
<feature type="transmembrane region" description="Helical" evidence="1">
    <location>
        <begin position="62"/>
        <end position="83"/>
    </location>
</feature>
<keyword evidence="3" id="KW-1185">Reference proteome</keyword>
<evidence type="ECO:0000256" key="1">
    <source>
        <dbReference type="SAM" id="Phobius"/>
    </source>
</evidence>
<dbReference type="Proteomes" id="UP000192907">
    <property type="component" value="Unassembled WGS sequence"/>
</dbReference>
<evidence type="ECO:0000313" key="3">
    <source>
        <dbReference type="Proteomes" id="UP000192907"/>
    </source>
</evidence>
<keyword evidence="1" id="KW-1133">Transmembrane helix</keyword>
<name>A0A1Y6CK04_9BACT</name>
<feature type="transmembrane region" description="Helical" evidence="1">
    <location>
        <begin position="12"/>
        <end position="31"/>
    </location>
</feature>
<sequence>MIAMNSSWRETMTKTAVGLALAIPALMYFTWQREGVLMAAFCTVCAINLFCLAAMRMSWTTYLNLAVIAPLILFGSFVGLSTAPCMIEGVATQSALFVSYSVGAMFPTAVPALVYYTASNLMDHYPLPDLKIDLFPAPAQKPAMAYARFPNGRR</sequence>
<feature type="transmembrane region" description="Helical" evidence="1">
    <location>
        <begin position="37"/>
        <end position="55"/>
    </location>
</feature>
<feature type="transmembrane region" description="Helical" evidence="1">
    <location>
        <begin position="95"/>
        <end position="116"/>
    </location>
</feature>
<organism evidence="2 3">
    <name type="scientific">Pseudobacteriovorax antillogorgiicola</name>
    <dbReference type="NCBI Taxonomy" id="1513793"/>
    <lineage>
        <taxon>Bacteria</taxon>
        <taxon>Pseudomonadati</taxon>
        <taxon>Bdellovibrionota</taxon>
        <taxon>Oligoflexia</taxon>
        <taxon>Oligoflexales</taxon>
        <taxon>Pseudobacteriovoracaceae</taxon>
        <taxon>Pseudobacteriovorax</taxon>
    </lineage>
</organism>
<keyword evidence="1" id="KW-0472">Membrane</keyword>
<accession>A0A1Y6CK04</accession>
<proteinExistence type="predicted"/>
<keyword evidence="1" id="KW-0812">Transmembrane</keyword>